<keyword evidence="4" id="KW-0418">Kinase</keyword>
<dbReference type="InterPro" id="IPR042213">
    <property type="entry name" value="NBD_C_sf"/>
</dbReference>
<comment type="similarity">
    <text evidence="1">Belongs to the four-carbon acid sugar kinase family.</text>
</comment>
<gene>
    <name evidence="10" type="ORF">RHODGE_RHODGE_01716</name>
</gene>
<evidence type="ECO:0000256" key="3">
    <source>
        <dbReference type="ARBA" id="ARBA00022741"/>
    </source>
</evidence>
<keyword evidence="5" id="KW-0067">ATP-binding</keyword>
<evidence type="ECO:0000256" key="1">
    <source>
        <dbReference type="ARBA" id="ARBA00005715"/>
    </source>
</evidence>
<reference evidence="11" key="1">
    <citation type="submission" date="2018-10" db="EMBL/GenBank/DDBJ databases">
        <authorList>
            <person name="Peiro R."/>
            <person name="Begona"/>
            <person name="Cbmso G."/>
            <person name="Lopez M."/>
            <person name="Gonzalez S."/>
            <person name="Sacristan E."/>
            <person name="Castillo E."/>
        </authorList>
    </citation>
    <scope>NUCLEOTIDE SEQUENCE [LARGE SCALE GENOMIC DNA]</scope>
</reference>
<dbReference type="OrthoDB" id="9778478at2"/>
<name>A0A3S4B0A0_9BRAD</name>
<dbReference type="Gene3D" id="3.40.980.20">
    <property type="entry name" value="Four-carbon acid sugar kinase, nucleotide binding domain"/>
    <property type="match status" value="1"/>
</dbReference>
<evidence type="ECO:0000313" key="11">
    <source>
        <dbReference type="Proteomes" id="UP000289200"/>
    </source>
</evidence>
<dbReference type="RefSeq" id="WP_129608633.1">
    <property type="nucleotide sequence ID" value="NZ_UWOC01000131.1"/>
</dbReference>
<evidence type="ECO:0000259" key="9">
    <source>
        <dbReference type="Pfam" id="PF17042"/>
    </source>
</evidence>
<dbReference type="GO" id="GO:0005524">
    <property type="term" value="F:ATP binding"/>
    <property type="evidence" value="ECO:0007669"/>
    <property type="project" value="UniProtKB-KW"/>
</dbReference>
<dbReference type="Pfam" id="PF17042">
    <property type="entry name" value="NBD_C"/>
    <property type="match status" value="1"/>
</dbReference>
<evidence type="ECO:0000256" key="7">
    <source>
        <dbReference type="SAM" id="MobiDB-lite"/>
    </source>
</evidence>
<keyword evidence="6" id="KW-0119">Carbohydrate metabolism</keyword>
<keyword evidence="3" id="KW-0547">Nucleotide-binding</keyword>
<evidence type="ECO:0008006" key="12">
    <source>
        <dbReference type="Google" id="ProtNLM"/>
    </source>
</evidence>
<sequence length="441" mass="44990">MTPRVVMFADDLSGGNSVGAEFARHGLDTLMVRSSQLDAVAGDAADVLVVSTDTRNRAPEEAEAILREAVTRLCDGMAGRRAGAPDIVVKKLDSLLRGPIAAEAAALMAALGAAEALVATASPEAGRTTVGGRQRAGGRPLAEALPDLDPGATLETDEVAAFFTGCGRPVRLLDLATLRAAGPLRHGWRDAITVADAETPDDLVRAVGAAHAAGIRVFFGTYGLGEAVARLLPAPRRDPLLVIAGSLSEATRTQVLALAREGAVCLTVGAPDVGPQARAALDRGEDVVLCTRPDTLGESGRRLSSPPSGNAARAMEQAVAALAESLLPGVAGVVVSGGSTADALLARIEAHGLRLTPRELGPGVPLMRVHGGPWDGLWFITKPGSFGGEDALSVARRCLRDSLPGRGHPQNGIAPSTAGPTRADPAVCRAASEAPQAAAKG</sequence>
<comment type="caution">
    <text evidence="10">The sequence shown here is derived from an EMBL/GenBank/DDBJ whole genome shotgun (WGS) entry which is preliminary data.</text>
</comment>
<dbReference type="Pfam" id="PF07005">
    <property type="entry name" value="SBD_N"/>
    <property type="match status" value="1"/>
</dbReference>
<feature type="region of interest" description="Disordered" evidence="7">
    <location>
        <begin position="403"/>
        <end position="441"/>
    </location>
</feature>
<evidence type="ECO:0000259" key="8">
    <source>
        <dbReference type="Pfam" id="PF07005"/>
    </source>
</evidence>
<evidence type="ECO:0000256" key="4">
    <source>
        <dbReference type="ARBA" id="ARBA00022777"/>
    </source>
</evidence>
<dbReference type="InterPro" id="IPR031475">
    <property type="entry name" value="NBD_C"/>
</dbReference>
<protein>
    <recommendedName>
        <fullName evidence="12">Four-carbon acid sugar kinase family protein</fullName>
    </recommendedName>
</protein>
<organism evidence="10 11">
    <name type="scientific">Rhodoplanes serenus</name>
    <dbReference type="NCBI Taxonomy" id="200615"/>
    <lineage>
        <taxon>Bacteria</taxon>
        <taxon>Pseudomonadati</taxon>
        <taxon>Pseudomonadota</taxon>
        <taxon>Alphaproteobacteria</taxon>
        <taxon>Hyphomicrobiales</taxon>
        <taxon>Nitrobacteraceae</taxon>
        <taxon>Rhodoplanes</taxon>
    </lineage>
</organism>
<dbReference type="AlphaFoldDB" id="A0A3S4B0A0"/>
<keyword evidence="11" id="KW-1185">Reference proteome</keyword>
<evidence type="ECO:0000313" key="10">
    <source>
        <dbReference type="EMBL" id="VCU08552.1"/>
    </source>
</evidence>
<evidence type="ECO:0000256" key="6">
    <source>
        <dbReference type="ARBA" id="ARBA00023277"/>
    </source>
</evidence>
<dbReference type="GO" id="GO:0016301">
    <property type="term" value="F:kinase activity"/>
    <property type="evidence" value="ECO:0007669"/>
    <property type="project" value="UniProtKB-KW"/>
</dbReference>
<keyword evidence="2" id="KW-0808">Transferase</keyword>
<dbReference type="EMBL" id="UWOC01000131">
    <property type="protein sequence ID" value="VCU08552.1"/>
    <property type="molecule type" value="Genomic_DNA"/>
</dbReference>
<accession>A0A3S4B0A0</accession>
<evidence type="ECO:0000256" key="5">
    <source>
        <dbReference type="ARBA" id="ARBA00022840"/>
    </source>
</evidence>
<dbReference type="InterPro" id="IPR037051">
    <property type="entry name" value="4-carb_acid_sugar_kinase_N_sf"/>
</dbReference>
<dbReference type="InterPro" id="IPR010737">
    <property type="entry name" value="4-carb_acid_sugar_kinase_N"/>
</dbReference>
<dbReference type="Proteomes" id="UP000289200">
    <property type="component" value="Unassembled WGS sequence"/>
</dbReference>
<evidence type="ECO:0000256" key="2">
    <source>
        <dbReference type="ARBA" id="ARBA00022679"/>
    </source>
</evidence>
<feature type="domain" description="Four-carbon acid sugar kinase N-terminal" evidence="8">
    <location>
        <begin position="6"/>
        <end position="219"/>
    </location>
</feature>
<dbReference type="SUPFAM" id="SSF142764">
    <property type="entry name" value="YgbK-like"/>
    <property type="match status" value="1"/>
</dbReference>
<feature type="domain" description="Four-carbon acid sugar kinase nucleotide binding" evidence="9">
    <location>
        <begin position="241"/>
        <end position="392"/>
    </location>
</feature>
<dbReference type="Gene3D" id="3.40.50.10840">
    <property type="entry name" value="Putative sugar-binding, N-terminal domain"/>
    <property type="match status" value="1"/>
</dbReference>
<proteinExistence type="inferred from homology"/>